<accession>A0ABQ5XS03</accession>
<dbReference type="InterPro" id="IPR016084">
    <property type="entry name" value="Haem_Oase-like_multi-hlx"/>
</dbReference>
<evidence type="ECO:0000256" key="1">
    <source>
        <dbReference type="ARBA" id="ARBA00023002"/>
    </source>
</evidence>
<dbReference type="PANTHER" id="PTHR40279:SF3">
    <property type="entry name" value="4-AMINOBENZOATE SYNTHASE"/>
    <property type="match status" value="1"/>
</dbReference>
<keyword evidence="3" id="KW-1185">Reference proteome</keyword>
<evidence type="ECO:0008006" key="4">
    <source>
        <dbReference type="Google" id="ProtNLM"/>
    </source>
</evidence>
<reference evidence="3" key="1">
    <citation type="journal article" date="2019" name="Int. J. Syst. Evol. Microbiol.">
        <title>The Global Catalogue of Microorganisms (GCM) 10K type strain sequencing project: providing services to taxonomists for standard genome sequencing and annotation.</title>
        <authorList>
            <consortium name="The Broad Institute Genomics Platform"/>
            <consortium name="The Broad Institute Genome Sequencing Center for Infectious Disease"/>
            <person name="Wu L."/>
            <person name="Ma J."/>
        </authorList>
    </citation>
    <scope>NUCLEOTIDE SEQUENCE [LARGE SCALE GENOMIC DNA]</scope>
    <source>
        <strain evidence="3">NBRC 111980</strain>
    </source>
</reference>
<keyword evidence="1" id="KW-0560">Oxidoreductase</keyword>
<protein>
    <recommendedName>
        <fullName evidence="4">Iron-containing redox enzyme family protein</fullName>
    </recommendedName>
</protein>
<dbReference type="PANTHER" id="PTHR40279">
    <property type="entry name" value="PQQC-LIKE PROTEIN"/>
    <property type="match status" value="1"/>
</dbReference>
<dbReference type="Proteomes" id="UP001156670">
    <property type="component" value="Unassembled WGS sequence"/>
</dbReference>
<dbReference type="SMART" id="SM01236">
    <property type="entry name" value="Haem_oxygenase_2"/>
    <property type="match status" value="1"/>
</dbReference>
<evidence type="ECO:0000313" key="2">
    <source>
        <dbReference type="EMBL" id="GLQ93512.1"/>
    </source>
</evidence>
<organism evidence="2 3">
    <name type="scientific">Dyella acidisoli</name>
    <dbReference type="NCBI Taxonomy" id="1867834"/>
    <lineage>
        <taxon>Bacteria</taxon>
        <taxon>Pseudomonadati</taxon>
        <taxon>Pseudomonadota</taxon>
        <taxon>Gammaproteobacteria</taxon>
        <taxon>Lysobacterales</taxon>
        <taxon>Rhodanobacteraceae</taxon>
        <taxon>Dyella</taxon>
    </lineage>
</organism>
<dbReference type="InterPro" id="IPR039068">
    <property type="entry name" value="PqqC-like"/>
</dbReference>
<sequence>MNQLTSKPQSKVDVIKSLGHIGDFDIIVREAISNKKSALWGALQETLFHLNVKLMSEGFALGTKRGELEWKIRSIVEGVENELLSKAEIPVQITDPAEFITWLKTKIHEHPVNNHELFKYFDNDDLSSEEIRYFLSNYRVNMQRFHLHVAAYSLFVPFQMREELYENLYDEFGQGDFEQAHPNLYEPLMDYFGGAREEDWNPETFHLLNTKMALCWFADGLQYGLGGMGALELSIPAQQRRMLAHFRRRGLTEPMLKYFVVHCECDEAHGDGWFAAGLPYIKTREDFKKVYIAAMRMLAARAGVYDGIVRGILKRRAEMKGRHASVDRVDQQEQVA</sequence>
<dbReference type="RefSeq" id="WP_284321221.1">
    <property type="nucleotide sequence ID" value="NZ_BSOB01000018.1"/>
</dbReference>
<gene>
    <name evidence="2" type="ORF">GCM10007901_24630</name>
</gene>
<dbReference type="EMBL" id="BSOB01000018">
    <property type="protein sequence ID" value="GLQ93512.1"/>
    <property type="molecule type" value="Genomic_DNA"/>
</dbReference>
<dbReference type="SUPFAM" id="SSF48613">
    <property type="entry name" value="Heme oxygenase-like"/>
    <property type="match status" value="1"/>
</dbReference>
<proteinExistence type="predicted"/>
<evidence type="ECO:0000313" key="3">
    <source>
        <dbReference type="Proteomes" id="UP001156670"/>
    </source>
</evidence>
<dbReference type="Pfam" id="PF14518">
    <property type="entry name" value="Haem_oxygenas_2"/>
    <property type="match status" value="1"/>
</dbReference>
<name>A0ABQ5XS03_9GAMM</name>
<comment type="caution">
    <text evidence="2">The sequence shown here is derived from an EMBL/GenBank/DDBJ whole genome shotgun (WGS) entry which is preliminary data.</text>
</comment>
<dbReference type="Gene3D" id="1.20.910.10">
    <property type="entry name" value="Heme oxygenase-like"/>
    <property type="match status" value="1"/>
</dbReference>